<dbReference type="Pfam" id="PF00942">
    <property type="entry name" value="CBM_3"/>
    <property type="match status" value="2"/>
</dbReference>
<dbReference type="PROSITE" id="PS51257">
    <property type="entry name" value="PROKAR_LIPOPROTEIN"/>
    <property type="match status" value="1"/>
</dbReference>
<dbReference type="InterPro" id="IPR001956">
    <property type="entry name" value="CBM3"/>
</dbReference>
<feature type="signal peptide" evidence="1">
    <location>
        <begin position="1"/>
        <end position="24"/>
    </location>
</feature>
<dbReference type="SUPFAM" id="SSF49384">
    <property type="entry name" value="Carbohydrate-binding domain"/>
    <property type="match status" value="2"/>
</dbReference>
<dbReference type="Proteomes" id="UP001241110">
    <property type="component" value="Unassembled WGS sequence"/>
</dbReference>
<dbReference type="PROSITE" id="PS51172">
    <property type="entry name" value="CBM3"/>
    <property type="match status" value="2"/>
</dbReference>
<dbReference type="InterPro" id="IPR008964">
    <property type="entry name" value="Invasin/intimin_cell_adhesion"/>
</dbReference>
<protein>
    <submittedName>
        <fullName evidence="3">Ig-like domain-containing protein</fullName>
    </submittedName>
</protein>
<dbReference type="InterPro" id="IPR021720">
    <property type="entry name" value="Malectin_dom"/>
</dbReference>
<evidence type="ECO:0000313" key="3">
    <source>
        <dbReference type="EMBL" id="MDJ1482736.1"/>
    </source>
</evidence>
<dbReference type="NCBIfam" id="TIGR04183">
    <property type="entry name" value="Por_Secre_tail"/>
    <property type="match status" value="1"/>
</dbReference>
<organism evidence="3 4">
    <name type="scientific">Xanthocytophaga flava</name>
    <dbReference type="NCBI Taxonomy" id="3048013"/>
    <lineage>
        <taxon>Bacteria</taxon>
        <taxon>Pseudomonadati</taxon>
        <taxon>Bacteroidota</taxon>
        <taxon>Cytophagia</taxon>
        <taxon>Cytophagales</taxon>
        <taxon>Rhodocytophagaceae</taxon>
        <taxon>Xanthocytophaga</taxon>
    </lineage>
</organism>
<dbReference type="InterPro" id="IPR008965">
    <property type="entry name" value="CBM2/CBM3_carb-bd_dom_sf"/>
</dbReference>
<dbReference type="Gene3D" id="2.130.10.10">
    <property type="entry name" value="YVTN repeat-like/Quinoprotein amine dehydrogenase"/>
    <property type="match status" value="2"/>
</dbReference>
<dbReference type="Gene3D" id="2.60.40.710">
    <property type="entry name" value="Endoglucanase-like"/>
    <property type="match status" value="2"/>
</dbReference>
<dbReference type="SUPFAM" id="SSF49373">
    <property type="entry name" value="Invasin/intimin cell-adhesion fragments"/>
    <property type="match status" value="5"/>
</dbReference>
<dbReference type="PANTHER" id="PTHR43739:SF5">
    <property type="entry name" value="EXO-ALPHA-SIALIDASE"/>
    <property type="match status" value="1"/>
</dbReference>
<evidence type="ECO:0000259" key="2">
    <source>
        <dbReference type="PROSITE" id="PS51172"/>
    </source>
</evidence>
<comment type="caution">
    <text evidence="3">The sequence shown here is derived from an EMBL/GenBank/DDBJ whole genome shotgun (WGS) entry which is preliminary data.</text>
</comment>
<evidence type="ECO:0000256" key="1">
    <source>
        <dbReference type="SAM" id="SignalP"/>
    </source>
</evidence>
<dbReference type="RefSeq" id="WP_313982068.1">
    <property type="nucleotide sequence ID" value="NZ_JASJOS010000008.1"/>
</dbReference>
<dbReference type="SUPFAM" id="SSF110296">
    <property type="entry name" value="Oligoxyloglucan reducing end-specific cellobiohydrolase"/>
    <property type="match status" value="2"/>
</dbReference>
<dbReference type="CDD" id="cd15482">
    <property type="entry name" value="Sialidase_non-viral"/>
    <property type="match status" value="1"/>
</dbReference>
<dbReference type="GO" id="GO:0010411">
    <property type="term" value="P:xyloglucan metabolic process"/>
    <property type="evidence" value="ECO:0007669"/>
    <property type="project" value="TreeGrafter"/>
</dbReference>
<sequence>MRKLMRMMLLAMVVSGACIGITTAQTYNWNTVPIGGGGFVTSIKAHPKVPNLFFITKDVGTPYRWNATTQKWEEMMLFGKIPTTYWNWEGGAKCAEVAFDPSDATGNILYATIATGKGTVPGGGTSMGTLMKSTDRGQTWTDCQLSIKVTPNASDKAYTDRIAVDPNNSNVVYVTTTYNGTYKSTSAGAVGSWVKVNTSFPDSDIGRFVIFDKTGGVTNGVTRNILIGGSQGVYRSTDGGNTFALMNGSPGEPRRSSFSNDGTLYVTQVGQSATRPLGGQGLYKWNGSSWSEIAPVAGKELGGIAVNPHNSNEVIVTTTGTWNNDVAYRSLLGGVPGSWTALVPTTRDASEAPHSLGNGANGNFGHNICAFMFDPFNAGHVWFTDMLDVGQTTNVWASTVHWKLRDAGLEEIVVSGNMVCPPSGSNFLLSTTGDVGGFDHKSFTSPPAKGMASFFSTFNGVNTSGVAFQQSNPDFIARVGSDGWNGVAIGGYSTNGGLSYTKFPTVPSSGSARGRVAVSANSQRIVWVTQGMTTGGLTYYSTNLGATWTASTGLPSGILKPGDIYTIWAGMNPLAADKVNGDIFYVYSGGTVYVSTNGGVSFSAAATNLPNVGNVAQMNVETTPGKTGDLWIAFTTGLYHSTDTAKTFTKVNPNVVKNPKWVAVGKADTSASSNPIVFVTSESGTVDNRTYSVFRSDDNGQNWTTILDTVPDVVANLAADYHGRVFLGASGNGIFVGEPAGGPVTSVSVTPASDSVVVGFTRQFKSVLTPTYPTNSAVSWSSSDNSIATVNASGLVTGVSPGTVTITVTTQDGGKTAQSTLKVTPTIPISGIALDSVIIMGLGTSQNLIARITPANATNKAVNWSLSDTTVAKINSSGLLSALKFGTTVVTATTVDGAKTATSTVTIGTSIIANNCGGPSILNFIADTPSSGSMWTTGTTTPVSTTGLTNPAPAQVYLSQRQSGQPMTYTYKGLIPNSKYKVRLHFVEIGTTTNAGQRRFNVTGNSVADTLLKNFDIYTQAGGRFKAIIREFEIRSNGAGQISVVFRPIANYSYPAVSAIEVLLTPLTSIAITPASFFVGVGDTTRLTSTATPANASNQRVLWSSSNSAIVTVDSKGLVKGMSPGNAIITATSEEGGFTASSTVTAANIPVSGITLSSTTASVGVNNTVTLTATLQPNNATNKAYIWSSSDTTVLTVSQNGLLKGISPGNATITVTTQDGNKTATCAVSVSNILISSIVLSKSALTVGVADTTSLKASVLPATASNKNVNWSSSAPGVATVNANGKITAIGVGTANIIATAQDAGGVSSTAQLTVVSAGSCGLMTNNGFESGFVNWILPNGSKTKVSETITHSGLKSVAVMGDNSAINYGSNLIVGGGKEITFEVWARIERTPDPYNQLQNPYWAGIGIDYYDANGNKIANASNQLQAYPSATPSVFTRFSVTRITPPNTAYAGVWAAKAGPYGELYLDDFCLTVAQDSQTVSFDSLSVKTVGDADFIPVVSASSGLPIALSSSDTLVATITNGKIRIVGPGSSIITASQSGNNAYLAAASVQHTLTVLSGLKVLYMDGDTGKLTNNSVRPYLKVVNESNATVPYNELTIRYWFTAENYAGISHWIDYAQLGNNKVTMKYVELPNPHTNALGYIEYGFDPSAGGILPGSNSGQIKSRFANTDWQLLSESNDYSYSNATTYTANPSITLYRNGKLWWGTEPGSIASDTTLKVYSENRNTTASSAIRTWLTIENTGNVPVDYKDLKIKYWFTDDNASSLSYTIEYAKLGASKVTGVFGASTGQNSDTYFESKIDSSVGKLYPLSSTGKIQYKIYRSDGSLFNETNDHSYMPAAPFAENSHITLYYKGVRVYGIEPTVSSSARIATKEASTGLQVTVLGNPTTTDQADLRLSGFSGLPVRLQVIDTKGSVLFEKTVSAPLENEVQTIPLGKQSGIYLIRLGSGTQTTSVKVIKL</sequence>
<dbReference type="SMART" id="SM00635">
    <property type="entry name" value="BID_2"/>
    <property type="match status" value="5"/>
</dbReference>
<name>A0AAE3QPX8_9BACT</name>
<feature type="domain" description="CBM3" evidence="2">
    <location>
        <begin position="1714"/>
        <end position="1864"/>
    </location>
</feature>
<feature type="chain" id="PRO_5042168990" evidence="1">
    <location>
        <begin position="25"/>
        <end position="1961"/>
    </location>
</feature>
<reference evidence="3" key="1">
    <citation type="submission" date="2023-05" db="EMBL/GenBank/DDBJ databases">
        <authorList>
            <person name="Zhang X."/>
        </authorList>
    </citation>
    <scope>NUCLEOTIDE SEQUENCE</scope>
    <source>
        <strain evidence="3">YF14B1</strain>
    </source>
</reference>
<evidence type="ECO:0000313" key="4">
    <source>
        <dbReference type="Proteomes" id="UP001241110"/>
    </source>
</evidence>
<dbReference type="InterPro" id="IPR003343">
    <property type="entry name" value="Big_2"/>
</dbReference>
<accession>A0AAE3QPX8</accession>
<dbReference type="InterPro" id="IPR026444">
    <property type="entry name" value="Secre_tail"/>
</dbReference>
<feature type="domain" description="CBM3" evidence="2">
    <location>
        <begin position="1559"/>
        <end position="1711"/>
    </location>
</feature>
<dbReference type="GO" id="GO:0030248">
    <property type="term" value="F:cellulose binding"/>
    <property type="evidence" value="ECO:0007669"/>
    <property type="project" value="InterPro"/>
</dbReference>
<dbReference type="Pfam" id="PF11721">
    <property type="entry name" value="Malectin"/>
    <property type="match status" value="1"/>
</dbReference>
<dbReference type="Pfam" id="PF02368">
    <property type="entry name" value="Big_2"/>
    <property type="match status" value="5"/>
</dbReference>
<dbReference type="InterPro" id="IPR052025">
    <property type="entry name" value="Xyloglucanase_GH74"/>
</dbReference>
<dbReference type="PANTHER" id="PTHR43739">
    <property type="entry name" value="XYLOGLUCANASE (EUROFUNG)"/>
    <property type="match status" value="1"/>
</dbReference>
<keyword evidence="1" id="KW-0732">Signal</keyword>
<dbReference type="InterPro" id="IPR015943">
    <property type="entry name" value="WD40/YVTN_repeat-like_dom_sf"/>
</dbReference>
<dbReference type="EMBL" id="JASJOS010000008">
    <property type="protein sequence ID" value="MDJ1482736.1"/>
    <property type="molecule type" value="Genomic_DNA"/>
</dbReference>
<dbReference type="Gene3D" id="2.60.120.430">
    <property type="entry name" value="Galactose-binding lectin"/>
    <property type="match status" value="1"/>
</dbReference>
<dbReference type="SMART" id="SM01067">
    <property type="entry name" value="CBM_3"/>
    <property type="match status" value="2"/>
</dbReference>
<proteinExistence type="predicted"/>
<dbReference type="Gene3D" id="2.60.40.1080">
    <property type="match status" value="5"/>
</dbReference>
<gene>
    <name evidence="3" type="ORF">QNI16_19705</name>
</gene>
<dbReference type="InterPro" id="IPR036966">
    <property type="entry name" value="CBM3_sf"/>
</dbReference>